<comment type="caution">
    <text evidence="1">The sequence shown here is derived from an EMBL/GenBank/DDBJ whole genome shotgun (WGS) entry which is preliminary data.</text>
</comment>
<dbReference type="AlphaFoldDB" id="D2ZXL6"/>
<sequence>MFIIVYMIITVSHILGCQEENRLYAISFTILAFSLKQGCSCKQSL</sequence>
<dbReference type="Proteomes" id="UP000003344">
    <property type="component" value="Unassembled WGS sequence"/>
</dbReference>
<evidence type="ECO:0000313" key="1">
    <source>
        <dbReference type="EMBL" id="EFC88201.1"/>
    </source>
</evidence>
<reference evidence="1 2" key="1">
    <citation type="submission" date="2009-10" db="EMBL/GenBank/DDBJ databases">
        <authorList>
            <person name="Weinstock G."/>
            <person name="Sodergren E."/>
            <person name="Clifton S."/>
            <person name="Fulton L."/>
            <person name="Fulton B."/>
            <person name="Courtney L."/>
            <person name="Fronick C."/>
            <person name="Harrison M."/>
            <person name="Strong C."/>
            <person name="Farmer C."/>
            <person name="Delahaunty K."/>
            <person name="Markovic C."/>
            <person name="Hall O."/>
            <person name="Minx P."/>
            <person name="Tomlinson C."/>
            <person name="Mitreva M."/>
            <person name="Nelson J."/>
            <person name="Hou S."/>
            <person name="Wollam A."/>
            <person name="Pepin K.H."/>
            <person name="Johnson M."/>
            <person name="Bhonagiri V."/>
            <person name="Nash W.E."/>
            <person name="Warren W."/>
            <person name="Chinwalla A."/>
            <person name="Mardis E.R."/>
            <person name="Wilson R.K."/>
        </authorList>
    </citation>
    <scope>NUCLEOTIDE SEQUENCE [LARGE SCALE GENOMIC DNA]</scope>
    <source>
        <strain evidence="2">ATCC 25996 / DSM 4631 / NCTC 10774 / M26</strain>
    </source>
</reference>
<name>D2ZXL6_NEIM2</name>
<gene>
    <name evidence="1" type="ORF">NEIMUCOT_05370</name>
</gene>
<proteinExistence type="predicted"/>
<organism evidence="1 2">
    <name type="scientific">Neisseria mucosa (strain ATCC 25996 / DSM 4631 / NCTC 10774 / M26)</name>
    <dbReference type="NCBI Taxonomy" id="546266"/>
    <lineage>
        <taxon>Bacteria</taxon>
        <taxon>Pseudomonadati</taxon>
        <taxon>Pseudomonadota</taxon>
        <taxon>Betaproteobacteria</taxon>
        <taxon>Neisseriales</taxon>
        <taxon>Neisseriaceae</taxon>
        <taxon>Neisseria</taxon>
    </lineage>
</organism>
<dbReference type="EMBL" id="ACDX02000010">
    <property type="protein sequence ID" value="EFC88201.1"/>
    <property type="molecule type" value="Genomic_DNA"/>
</dbReference>
<dbReference type="STRING" id="546266.NEIMUCOT_05370"/>
<protein>
    <submittedName>
        <fullName evidence="1">Uncharacterized protein</fullName>
    </submittedName>
</protein>
<accession>D2ZXL6</accession>
<evidence type="ECO:0000313" key="2">
    <source>
        <dbReference type="Proteomes" id="UP000003344"/>
    </source>
</evidence>